<organism evidence="1 2">
    <name type="scientific">Oceanisphaera sediminis</name>
    <dbReference type="NCBI Taxonomy" id="981381"/>
    <lineage>
        <taxon>Bacteria</taxon>
        <taxon>Pseudomonadati</taxon>
        <taxon>Pseudomonadota</taxon>
        <taxon>Gammaproteobacteria</taxon>
        <taxon>Aeromonadales</taxon>
        <taxon>Aeromonadaceae</taxon>
        <taxon>Oceanisphaera</taxon>
    </lineage>
</organism>
<sequence length="133" mass="15264">MDHDVIEPLLAHLAQQCPDIPTIDEAWFAAPLDRFDEQCPAVMPYLAEERIRGPVATLRPVQPVSLVYGLWIVCPRAVFRTVRQNVADALFGHQFSERHDPAAYMGGKVDDIRGNLIWWQEFWTVDSHRRTTP</sequence>
<reference evidence="2" key="1">
    <citation type="journal article" date="2019" name="Int. J. Syst. Evol. Microbiol.">
        <title>The Global Catalogue of Microorganisms (GCM) 10K type strain sequencing project: providing services to taxonomists for standard genome sequencing and annotation.</title>
        <authorList>
            <consortium name="The Broad Institute Genomics Platform"/>
            <consortium name="The Broad Institute Genome Sequencing Center for Infectious Disease"/>
            <person name="Wu L."/>
            <person name="Ma J."/>
        </authorList>
    </citation>
    <scope>NUCLEOTIDE SEQUENCE [LARGE SCALE GENOMIC DNA]</scope>
    <source>
        <strain evidence="2">JCM 17329</strain>
    </source>
</reference>
<accession>A0ABP7DH90</accession>
<name>A0ABP7DH90_9GAMM</name>
<protein>
    <submittedName>
        <fullName evidence="1">Uncharacterized protein</fullName>
    </submittedName>
</protein>
<evidence type="ECO:0000313" key="1">
    <source>
        <dbReference type="EMBL" id="GAA3704333.1"/>
    </source>
</evidence>
<evidence type="ECO:0000313" key="2">
    <source>
        <dbReference type="Proteomes" id="UP001501479"/>
    </source>
</evidence>
<keyword evidence="2" id="KW-1185">Reference proteome</keyword>
<proteinExistence type="predicted"/>
<dbReference type="RefSeq" id="WP_344962819.1">
    <property type="nucleotide sequence ID" value="NZ_BAABDS010000010.1"/>
</dbReference>
<dbReference type="Proteomes" id="UP001501479">
    <property type="component" value="Unassembled WGS sequence"/>
</dbReference>
<comment type="caution">
    <text evidence="1">The sequence shown here is derived from an EMBL/GenBank/DDBJ whole genome shotgun (WGS) entry which is preliminary data.</text>
</comment>
<gene>
    <name evidence="1" type="ORF">GCM10022421_08940</name>
</gene>
<dbReference type="EMBL" id="BAABDS010000010">
    <property type="protein sequence ID" value="GAA3704333.1"/>
    <property type="molecule type" value="Genomic_DNA"/>
</dbReference>